<keyword evidence="3" id="KW-0732">Signal</keyword>
<dbReference type="AlphaFoldDB" id="A0AAX3K6L4"/>
<feature type="domain" description="SHIRT" evidence="4">
    <location>
        <begin position="204"/>
        <end position="293"/>
    </location>
</feature>
<feature type="signal peptide" evidence="3">
    <location>
        <begin position="1"/>
        <end position="24"/>
    </location>
</feature>
<accession>A0AAX3K6L4</accession>
<keyword evidence="2" id="KW-0472">Membrane</keyword>
<evidence type="ECO:0000256" key="3">
    <source>
        <dbReference type="SAM" id="SignalP"/>
    </source>
</evidence>
<feature type="chain" id="PRO_5043881233" evidence="3">
    <location>
        <begin position="25"/>
        <end position="536"/>
    </location>
</feature>
<feature type="transmembrane region" description="Helical" evidence="2">
    <location>
        <begin position="513"/>
        <end position="530"/>
    </location>
</feature>
<feature type="region of interest" description="Disordered" evidence="1">
    <location>
        <begin position="28"/>
        <end position="89"/>
    </location>
</feature>
<evidence type="ECO:0000256" key="2">
    <source>
        <dbReference type="SAM" id="Phobius"/>
    </source>
</evidence>
<keyword evidence="2" id="KW-1133">Transmembrane helix</keyword>
<name>A0AAX3K6L4_9FIRM</name>
<dbReference type="Proteomes" id="UP001210690">
    <property type="component" value="Chromosome"/>
</dbReference>
<evidence type="ECO:0000259" key="4">
    <source>
        <dbReference type="Pfam" id="PF18655"/>
    </source>
</evidence>
<dbReference type="InterPro" id="IPR041030">
    <property type="entry name" value="SHIRT"/>
</dbReference>
<dbReference type="RefSeq" id="WP_269755193.1">
    <property type="nucleotide sequence ID" value="NZ_CP101412.1"/>
</dbReference>
<protein>
    <submittedName>
        <fullName evidence="5">SHIRT domain-containing protein</fullName>
    </submittedName>
</protein>
<feature type="domain" description="SHIRT" evidence="4">
    <location>
        <begin position="299"/>
        <end position="388"/>
    </location>
</feature>
<gene>
    <name evidence="5" type="ORF">NM222_07805</name>
</gene>
<evidence type="ECO:0000313" key="5">
    <source>
        <dbReference type="EMBL" id="WBB30843.1"/>
    </source>
</evidence>
<organism evidence="5 6">
    <name type="scientific">Parvimonas micra</name>
    <dbReference type="NCBI Taxonomy" id="33033"/>
    <lineage>
        <taxon>Bacteria</taxon>
        <taxon>Bacillati</taxon>
        <taxon>Bacillota</taxon>
        <taxon>Tissierellia</taxon>
        <taxon>Tissierellales</taxon>
        <taxon>Peptoniphilaceae</taxon>
        <taxon>Parvimonas</taxon>
    </lineage>
</organism>
<dbReference type="EMBL" id="CP101412">
    <property type="protein sequence ID" value="WBB30843.1"/>
    <property type="molecule type" value="Genomic_DNA"/>
</dbReference>
<feature type="domain" description="SHIRT" evidence="4">
    <location>
        <begin position="109"/>
        <end position="197"/>
    </location>
</feature>
<sequence length="536" mass="60414">MKKFISRVLICAMLISVLPKTNFADEEKVKSEAVKKEETAKNEKTEKNAEKKETKVDKKEEAKTEKKVEKKEEVKAEEKVEKKEEVKTEKKLEKPVTASPIKARAMEDRYTVTFSFVSGTEGKDLPAEVLGLKPADKTNVEPGTNIDLPKPANVDVADGTWYFTGWAKKSGQSTIPITKDYIQVDNQDLEIVGTWIFRANPNPEKYNVTYKFVSETEGAEIPQDVLDKKPADQTDVPAGTNIPLENLGEVIVPTGVWRFVKWTAKIGEATIDLQDSIQVDNQDLEIVGHWIFEAYPPLEKHTVFYIFESGTDGKDLPQEVMDKKPADNPDALNGSPVQIFNIEDVEVPDGTWKLEGWYREVEGERKLIDSEVMVEDEDITVYGVWKFTEKAKKYNVEFSFYSVTKGKELPDEIKAKLPANKTNVLKGTVIALPTYEDVKVEGGKWIFEGWLLETEFGYIDVKKEVVVNNGNLFLAGPWRFEADKKPAPPKPLKPQKPKVQKGRMLPKTNVESAFSYVILALAGIVGAYIAKKKDEE</sequence>
<evidence type="ECO:0000256" key="1">
    <source>
        <dbReference type="SAM" id="MobiDB-lite"/>
    </source>
</evidence>
<evidence type="ECO:0000313" key="6">
    <source>
        <dbReference type="Proteomes" id="UP001210690"/>
    </source>
</evidence>
<proteinExistence type="predicted"/>
<feature type="domain" description="SHIRT" evidence="4">
    <location>
        <begin position="392"/>
        <end position="481"/>
    </location>
</feature>
<reference evidence="5" key="1">
    <citation type="submission" date="2022-07" db="EMBL/GenBank/DDBJ databases">
        <title>Parvimonas micra travels from the subgingival sulcus of the human oral cavity to the colorectal adenocarcinoma.</title>
        <authorList>
            <person name="Conde-Perez K."/>
            <person name="Buetas E."/>
            <person name="Aja-Macaya P."/>
            <person name="Martin-De Arribas E."/>
            <person name="Iglesias-Corras I."/>
            <person name="Trigo-Tasende N."/>
            <person name="Nasser-Ali M."/>
            <person name="Estevez L.S."/>
            <person name="Rumbo-Feal S."/>
            <person name="Otero-Alen B."/>
            <person name="Noguera J.F."/>
            <person name="Concha A."/>
            <person name="Pardinas-Lopez S."/>
            <person name="Carda-Dieguez M."/>
            <person name="Gomez-Randulfe I."/>
            <person name="Martinez-Lago N."/>
            <person name="Ladra S."/>
            <person name="Aparicio L.A."/>
            <person name="Bou G."/>
            <person name="Mira A."/>
            <person name="Vallejo J.A."/>
            <person name="Poza M."/>
        </authorList>
    </citation>
    <scope>NUCLEOTIDE SEQUENCE</scope>
    <source>
        <strain evidence="5">PM102KC-G-1</strain>
    </source>
</reference>
<dbReference type="Pfam" id="PF18655">
    <property type="entry name" value="SHIRT"/>
    <property type="match status" value="4"/>
</dbReference>
<keyword evidence="2" id="KW-0812">Transmembrane</keyword>